<dbReference type="Gene3D" id="2.130.10.10">
    <property type="entry name" value="YVTN repeat-like/Quinoprotein amine dehydrogenase"/>
    <property type="match status" value="2"/>
</dbReference>
<dbReference type="GO" id="GO:0006913">
    <property type="term" value="P:nucleocytoplasmic transport"/>
    <property type="evidence" value="ECO:0007669"/>
    <property type="project" value="TreeGrafter"/>
</dbReference>
<dbReference type="GO" id="GO:0005643">
    <property type="term" value="C:nuclear pore"/>
    <property type="evidence" value="ECO:0007669"/>
    <property type="project" value="TreeGrafter"/>
</dbReference>
<protein>
    <recommendedName>
        <fullName evidence="2">Anaphase-promoting complex subunit 4-like WD40 domain-containing protein</fullName>
    </recommendedName>
</protein>
<dbReference type="AlphaFoldDB" id="A0A8H7Q2Y4"/>
<dbReference type="InterPro" id="IPR045139">
    <property type="entry name" value="Aladin"/>
</dbReference>
<keyword evidence="4" id="KW-1185">Reference proteome</keyword>
<proteinExistence type="predicted"/>
<dbReference type="Pfam" id="PF00400">
    <property type="entry name" value="WD40"/>
    <property type="match status" value="2"/>
</dbReference>
<dbReference type="Pfam" id="PF12894">
    <property type="entry name" value="ANAPC4_WD40"/>
    <property type="match status" value="1"/>
</dbReference>
<dbReference type="PANTHER" id="PTHR14494:SF0">
    <property type="entry name" value="ALADIN"/>
    <property type="match status" value="1"/>
</dbReference>
<dbReference type="PANTHER" id="PTHR14494">
    <property type="entry name" value="ALADIN/ADRACALIN/AAAS"/>
    <property type="match status" value="1"/>
</dbReference>
<organism evidence="3 4">
    <name type="scientific">Mortierella isabellina</name>
    <name type="common">Filamentous fungus</name>
    <name type="synonym">Umbelopsis isabellina</name>
    <dbReference type="NCBI Taxonomy" id="91625"/>
    <lineage>
        <taxon>Eukaryota</taxon>
        <taxon>Fungi</taxon>
        <taxon>Fungi incertae sedis</taxon>
        <taxon>Mucoromycota</taxon>
        <taxon>Mucoromycotina</taxon>
        <taxon>Umbelopsidomycetes</taxon>
        <taxon>Umbelopsidales</taxon>
        <taxon>Umbelopsidaceae</taxon>
        <taxon>Umbelopsis</taxon>
    </lineage>
</organism>
<dbReference type="InterPro" id="IPR015943">
    <property type="entry name" value="WD40/YVTN_repeat-like_dom_sf"/>
</dbReference>
<dbReference type="InterPro" id="IPR024977">
    <property type="entry name" value="Apc4-like_WD40_dom"/>
</dbReference>
<sequence>MQASNSKKLAEIDEVTIAEVNSELVTAKAGSINDSSLQRIVHGSPKIYPSIQCNSNDSVPKGSKPWGDKGGNTQALLDVVWSQLSQKYTELQQSGALNVLDGAWQIMAPVFKAVFHDEFAEMLGEKHHQNARNAYIKAVAWHPNRELLAVAHHDDLLYVYQLDNHKWISKTLSHEFMVDISCLEWKYRAAATLAVGARSGVCIWELYSSGDKMPPHFIFDARTTKNRPNVPSGSSTGSSSVSETSSPSPAFAKSAWMSYLQYPKHTAILSLSWDPTPGSHLLASTSALDSTVVIWDTLTDTATPLRRPDSGSHLVRWSPNGAWLFVASVKGHIRIWETKRWTDKLILNPSGRAVKSACWTPDGANLFYSLRGENDLNLIYFNKAVTGIDCKSIPVKSFPVVEETLASGQKQKLEGVIRDIYIDQVTGERMVISFENSNVLALFMVRKMTGLAVATDSVCLFSGYIRGASLHVDPPSVTSISTIPTVRADSVGDAQPLHITFARKFEHGSLLTIAWDNGTVTFTPLYFLDSSKITAPKF</sequence>
<evidence type="ECO:0000256" key="1">
    <source>
        <dbReference type="SAM" id="MobiDB-lite"/>
    </source>
</evidence>
<feature type="domain" description="Anaphase-promoting complex subunit 4-like WD40" evidence="2">
    <location>
        <begin position="129"/>
        <end position="187"/>
    </location>
</feature>
<evidence type="ECO:0000313" key="4">
    <source>
        <dbReference type="Proteomes" id="UP000654370"/>
    </source>
</evidence>
<dbReference type="InterPro" id="IPR036322">
    <property type="entry name" value="WD40_repeat_dom_sf"/>
</dbReference>
<dbReference type="SMART" id="SM00320">
    <property type="entry name" value="WD40"/>
    <property type="match status" value="4"/>
</dbReference>
<dbReference type="InterPro" id="IPR001680">
    <property type="entry name" value="WD40_rpt"/>
</dbReference>
<dbReference type="OrthoDB" id="10251741at2759"/>
<comment type="caution">
    <text evidence="3">The sequence shown here is derived from an EMBL/GenBank/DDBJ whole genome shotgun (WGS) entry which is preliminary data.</text>
</comment>
<gene>
    <name evidence="3" type="ORF">INT43_000769</name>
</gene>
<feature type="compositionally biased region" description="Low complexity" evidence="1">
    <location>
        <begin position="230"/>
        <end position="245"/>
    </location>
</feature>
<dbReference type="Proteomes" id="UP000654370">
    <property type="component" value="Unassembled WGS sequence"/>
</dbReference>
<feature type="region of interest" description="Disordered" evidence="1">
    <location>
        <begin position="222"/>
        <end position="245"/>
    </location>
</feature>
<reference evidence="3" key="1">
    <citation type="submission" date="2020-12" db="EMBL/GenBank/DDBJ databases">
        <title>Metabolic potential, ecology and presence of endohyphal bacteria is reflected in genomic diversity of Mucoromycotina.</title>
        <authorList>
            <person name="Muszewska A."/>
            <person name="Okrasinska A."/>
            <person name="Steczkiewicz K."/>
            <person name="Drgas O."/>
            <person name="Orlowska M."/>
            <person name="Perlinska-Lenart U."/>
            <person name="Aleksandrzak-Piekarczyk T."/>
            <person name="Szatraj K."/>
            <person name="Zielenkiewicz U."/>
            <person name="Pilsyk S."/>
            <person name="Malc E."/>
            <person name="Mieczkowski P."/>
            <person name="Kruszewska J.S."/>
            <person name="Biernat P."/>
            <person name="Pawlowska J."/>
        </authorList>
    </citation>
    <scope>NUCLEOTIDE SEQUENCE</scope>
    <source>
        <strain evidence="3">WA0000067209</strain>
    </source>
</reference>
<evidence type="ECO:0000259" key="2">
    <source>
        <dbReference type="Pfam" id="PF12894"/>
    </source>
</evidence>
<dbReference type="EMBL" id="JAEPQZ010000002">
    <property type="protein sequence ID" value="KAG2184856.1"/>
    <property type="molecule type" value="Genomic_DNA"/>
</dbReference>
<accession>A0A8H7Q2Y4</accession>
<evidence type="ECO:0000313" key="3">
    <source>
        <dbReference type="EMBL" id="KAG2184856.1"/>
    </source>
</evidence>
<dbReference type="SUPFAM" id="SSF50978">
    <property type="entry name" value="WD40 repeat-like"/>
    <property type="match status" value="1"/>
</dbReference>
<name>A0A8H7Q2Y4_MORIS</name>